<dbReference type="EMBL" id="CAWUFR010000004">
    <property type="protein sequence ID" value="CAK6950551.1"/>
    <property type="molecule type" value="Genomic_DNA"/>
</dbReference>
<comment type="caution">
    <text evidence="2">The sequence shown here is derived from an EMBL/GenBank/DDBJ whole genome shotgun (WGS) entry which is preliminary data.</text>
</comment>
<accession>A0AAV1MVJ4</accession>
<feature type="compositionally biased region" description="Basic and acidic residues" evidence="1">
    <location>
        <begin position="106"/>
        <end position="118"/>
    </location>
</feature>
<sequence>MRNCFLKGTEERTNRQVHRCVGWDPGMPVTHPRSCYQCSAESENVRGKRTAELNPKAPAGTASRTKLREKQRAWQTPLHHTMQALGMTDAGIVESLTTGQDTVPSRGEKGCPLDPHMV</sequence>
<gene>
    <name evidence="2" type="ORF">FSCOSCO3_A020794</name>
</gene>
<feature type="region of interest" description="Disordered" evidence="1">
    <location>
        <begin position="46"/>
        <end position="73"/>
    </location>
</feature>
<dbReference type="Proteomes" id="UP001314229">
    <property type="component" value="Unassembled WGS sequence"/>
</dbReference>
<protein>
    <submittedName>
        <fullName evidence="2">Uncharacterized protein</fullName>
    </submittedName>
</protein>
<evidence type="ECO:0000313" key="2">
    <source>
        <dbReference type="EMBL" id="CAK6950551.1"/>
    </source>
</evidence>
<organism evidence="2 3">
    <name type="scientific">Scomber scombrus</name>
    <name type="common">Atlantic mackerel</name>
    <name type="synonym">Scomber vernalis</name>
    <dbReference type="NCBI Taxonomy" id="13677"/>
    <lineage>
        <taxon>Eukaryota</taxon>
        <taxon>Metazoa</taxon>
        <taxon>Chordata</taxon>
        <taxon>Craniata</taxon>
        <taxon>Vertebrata</taxon>
        <taxon>Euteleostomi</taxon>
        <taxon>Actinopterygii</taxon>
        <taxon>Neopterygii</taxon>
        <taxon>Teleostei</taxon>
        <taxon>Neoteleostei</taxon>
        <taxon>Acanthomorphata</taxon>
        <taxon>Pelagiaria</taxon>
        <taxon>Scombriformes</taxon>
        <taxon>Scombridae</taxon>
        <taxon>Scomber</taxon>
    </lineage>
</organism>
<reference evidence="2 3" key="1">
    <citation type="submission" date="2024-01" db="EMBL/GenBank/DDBJ databases">
        <authorList>
            <person name="Alioto T."/>
            <person name="Alioto T."/>
            <person name="Gomez Garrido J."/>
        </authorList>
    </citation>
    <scope>NUCLEOTIDE SEQUENCE [LARGE SCALE GENOMIC DNA]</scope>
</reference>
<feature type="region of interest" description="Disordered" evidence="1">
    <location>
        <begin position="97"/>
        <end position="118"/>
    </location>
</feature>
<keyword evidence="3" id="KW-1185">Reference proteome</keyword>
<evidence type="ECO:0000256" key="1">
    <source>
        <dbReference type="SAM" id="MobiDB-lite"/>
    </source>
</evidence>
<name>A0AAV1MVJ4_SCOSC</name>
<dbReference type="AlphaFoldDB" id="A0AAV1MVJ4"/>
<evidence type="ECO:0000313" key="3">
    <source>
        <dbReference type="Proteomes" id="UP001314229"/>
    </source>
</evidence>
<proteinExistence type="predicted"/>